<gene>
    <name evidence="2" type="ordered locus">CNA02055</name>
</gene>
<dbReference type="AlphaFoldDB" id="A0A0S2LI43"/>
<feature type="region of interest" description="Disordered" evidence="1">
    <location>
        <begin position="220"/>
        <end position="326"/>
    </location>
</feature>
<reference evidence="2 3" key="1">
    <citation type="journal article" date="2005" name="Science">
        <title>The genome of the basidiomycetous yeast and human pathogen Cryptococcus neoformans.</title>
        <authorList>
            <person name="Loftus B.J."/>
            <person name="Fung E."/>
            <person name="Roncaglia P."/>
            <person name="Rowley D."/>
            <person name="Amedeo P."/>
            <person name="Bruno D."/>
            <person name="Vamathevan J."/>
            <person name="Miranda M."/>
            <person name="Anderson I.J."/>
            <person name="Fraser J.A."/>
            <person name="Allen J.E."/>
            <person name="Bosdet I.E."/>
            <person name="Brent M.R."/>
            <person name="Chiu R."/>
            <person name="Doering T.L."/>
            <person name="Donlin M.J."/>
            <person name="D'Souza C.A."/>
            <person name="Fox D.S."/>
            <person name="Grinberg V."/>
            <person name="Fu J."/>
            <person name="Fukushima M."/>
            <person name="Haas B.J."/>
            <person name="Huang J.C."/>
            <person name="Janbon G."/>
            <person name="Jones S.J."/>
            <person name="Koo H.L."/>
            <person name="Krzywinski M.I."/>
            <person name="Kwon-Chung J.K."/>
            <person name="Lengeler K.B."/>
            <person name="Maiti R."/>
            <person name="Marra M.A."/>
            <person name="Marra R.E."/>
            <person name="Mathewson C.A."/>
            <person name="Mitchell T.G."/>
            <person name="Pertea M."/>
            <person name="Riggs F.R."/>
            <person name="Salzberg S.L."/>
            <person name="Schein J.E."/>
            <person name="Shvartsbeyn A."/>
            <person name="Shin H."/>
            <person name="Shumway M."/>
            <person name="Specht C.A."/>
            <person name="Suh B.B."/>
            <person name="Tenney A."/>
            <person name="Utterback T.R."/>
            <person name="Wickes B.L."/>
            <person name="Wortman J.R."/>
            <person name="Wye N.H."/>
            <person name="Kronstad J.W."/>
            <person name="Lodge J.K."/>
            <person name="Heitman J."/>
            <person name="Davis R.W."/>
            <person name="Fraser C.M."/>
            <person name="Hyman R.W."/>
        </authorList>
    </citation>
    <scope>NUCLEOTIDE SEQUENCE [LARGE SCALE GENOMIC DNA]</scope>
    <source>
        <strain evidence="3">JEC21 / ATCC MYA-565</strain>
    </source>
</reference>
<protein>
    <recommendedName>
        <fullName evidence="4">SURP motif domain-containing protein</fullName>
    </recommendedName>
</protein>
<dbReference type="EMBL" id="AE017341">
    <property type="protein sequence ID" value="ALO60297.1"/>
    <property type="molecule type" value="Genomic_DNA"/>
</dbReference>
<proteinExistence type="predicted"/>
<evidence type="ECO:0000313" key="2">
    <source>
        <dbReference type="EMBL" id="ALO60297.1"/>
    </source>
</evidence>
<dbReference type="GeneID" id="36392656"/>
<dbReference type="InParanoid" id="A0A0S2LI43"/>
<dbReference type="VEuPathDB" id="FungiDB:CNA02055"/>
<feature type="compositionally biased region" description="Basic and acidic residues" evidence="1">
    <location>
        <begin position="220"/>
        <end position="235"/>
    </location>
</feature>
<evidence type="ECO:0008006" key="4">
    <source>
        <dbReference type="Google" id="ProtNLM"/>
    </source>
</evidence>
<feature type="region of interest" description="Disordered" evidence="1">
    <location>
        <begin position="141"/>
        <end position="165"/>
    </location>
</feature>
<dbReference type="PaxDb" id="214684-A0A0S2LI43"/>
<evidence type="ECO:0000313" key="3">
    <source>
        <dbReference type="Proteomes" id="UP000002149"/>
    </source>
</evidence>
<dbReference type="STRING" id="214684.A0A0S2LI43"/>
<feature type="compositionally biased region" description="Pro residues" evidence="1">
    <location>
        <begin position="264"/>
        <end position="282"/>
    </location>
</feature>
<dbReference type="Proteomes" id="UP000002149">
    <property type="component" value="Chromosome 1"/>
</dbReference>
<evidence type="ECO:0000256" key="1">
    <source>
        <dbReference type="SAM" id="MobiDB-lite"/>
    </source>
</evidence>
<dbReference type="OrthoDB" id="2552978at2759"/>
<keyword evidence="3" id="KW-1185">Reference proteome</keyword>
<organism evidence="2 3">
    <name type="scientific">Cryptococcus deneoformans (strain JEC21 / ATCC MYA-565)</name>
    <name type="common">Cryptococcus neoformans var. neoformans serotype D</name>
    <dbReference type="NCBI Taxonomy" id="214684"/>
    <lineage>
        <taxon>Eukaryota</taxon>
        <taxon>Fungi</taxon>
        <taxon>Dikarya</taxon>
        <taxon>Basidiomycota</taxon>
        <taxon>Agaricomycotina</taxon>
        <taxon>Tremellomycetes</taxon>
        <taxon>Tremellales</taxon>
        <taxon>Cryptococcaceae</taxon>
        <taxon>Cryptococcus</taxon>
        <taxon>Cryptococcus neoformans species complex</taxon>
    </lineage>
</organism>
<feature type="compositionally biased region" description="Basic and acidic residues" evidence="1">
    <location>
        <begin position="306"/>
        <end position="326"/>
    </location>
</feature>
<feature type="compositionally biased region" description="Acidic residues" evidence="1">
    <location>
        <begin position="244"/>
        <end position="263"/>
    </location>
</feature>
<dbReference type="KEGG" id="cne:CNA02055"/>
<feature type="compositionally biased region" description="Basic and acidic residues" evidence="1">
    <location>
        <begin position="141"/>
        <end position="158"/>
    </location>
</feature>
<dbReference type="RefSeq" id="XP_024514123.1">
    <property type="nucleotide sequence ID" value="XM_024656051.1"/>
</dbReference>
<accession>A0A0S2LI43</accession>
<sequence>MSQMPRPPKRPPAARSTQQQYPSTAYIHSYEASLTCPESSSQTETGGLIRYAGEVQGDYEIWADRHDIIHLLPSLPNTTSLVSPPSPTLSSSSSSWSLPSDTEEIWYLSDPEEIEVYKNEKKKKWMEALRQERLREREREDLEAGKVEKAGHVDGRWDPDEEPPTQIRTLMSHTATSIFSSPNPSLLEMRILTHHSTDERFAFLRGRWRNAWEKVKGNIKGEKENKRRLEEKERGLGGLGGYESDSEESGEEEEPSIPPEDDGIPPPPPDVDDTVPPPPPLPVEESESGTFPPPQPQPSTEEDQEEEKKRQRRLRVEEWKKQRVSG</sequence>
<name>A0A0S2LI43_CRYD1</name>
<feature type="region of interest" description="Disordered" evidence="1">
    <location>
        <begin position="1"/>
        <end position="22"/>
    </location>
</feature>